<protein>
    <submittedName>
        <fullName evidence="1">Uncharacterized protein</fullName>
    </submittedName>
</protein>
<organism evidence="1 2">
    <name type="scientific">Melastoma candidum</name>
    <dbReference type="NCBI Taxonomy" id="119954"/>
    <lineage>
        <taxon>Eukaryota</taxon>
        <taxon>Viridiplantae</taxon>
        <taxon>Streptophyta</taxon>
        <taxon>Embryophyta</taxon>
        <taxon>Tracheophyta</taxon>
        <taxon>Spermatophyta</taxon>
        <taxon>Magnoliopsida</taxon>
        <taxon>eudicotyledons</taxon>
        <taxon>Gunneridae</taxon>
        <taxon>Pentapetalae</taxon>
        <taxon>rosids</taxon>
        <taxon>malvids</taxon>
        <taxon>Myrtales</taxon>
        <taxon>Melastomataceae</taxon>
        <taxon>Melastomatoideae</taxon>
        <taxon>Melastomateae</taxon>
        <taxon>Melastoma</taxon>
    </lineage>
</organism>
<proteinExistence type="predicted"/>
<keyword evidence="2" id="KW-1185">Reference proteome</keyword>
<evidence type="ECO:0000313" key="1">
    <source>
        <dbReference type="EMBL" id="KAI4365375.1"/>
    </source>
</evidence>
<evidence type="ECO:0000313" key="2">
    <source>
        <dbReference type="Proteomes" id="UP001057402"/>
    </source>
</evidence>
<comment type="caution">
    <text evidence="1">The sequence shown here is derived from an EMBL/GenBank/DDBJ whole genome shotgun (WGS) entry which is preliminary data.</text>
</comment>
<reference evidence="2" key="1">
    <citation type="journal article" date="2023" name="Front. Plant Sci.">
        <title>Chromosomal-level genome assembly of Melastoma candidum provides insights into trichome evolution.</title>
        <authorList>
            <person name="Zhong Y."/>
            <person name="Wu W."/>
            <person name="Sun C."/>
            <person name="Zou P."/>
            <person name="Liu Y."/>
            <person name="Dai S."/>
            <person name="Zhou R."/>
        </authorList>
    </citation>
    <scope>NUCLEOTIDE SEQUENCE [LARGE SCALE GENOMIC DNA]</scope>
</reference>
<accession>A0ACB9QJA0</accession>
<gene>
    <name evidence="1" type="ORF">MLD38_021364</name>
</gene>
<name>A0ACB9QJA0_9MYRT</name>
<sequence length="105" mass="12210">MTLLSVMETKLIGFEYLKDLYQGNIDFGGLFAQYTTQAIDRFHQVNGFHFHDSKLRFPRSSTRELIIREVHGGRIAGQFGVDKTLSMLPENFYWPRASARSYLEM</sequence>
<dbReference type="Proteomes" id="UP001057402">
    <property type="component" value="Chromosome 6"/>
</dbReference>
<dbReference type="EMBL" id="CM042885">
    <property type="protein sequence ID" value="KAI4365375.1"/>
    <property type="molecule type" value="Genomic_DNA"/>
</dbReference>